<dbReference type="PANTHER" id="PTHR46128:SF339">
    <property type="entry name" value="PENTACOTRIPEPTIDE-REPEAT REGION OF PRORP DOMAIN-CONTAINING PROTEIN"/>
    <property type="match status" value="1"/>
</dbReference>
<feature type="repeat" description="PPR" evidence="7">
    <location>
        <begin position="1039"/>
        <end position="1073"/>
    </location>
</feature>
<feature type="repeat" description="PPR" evidence="7">
    <location>
        <begin position="864"/>
        <end position="898"/>
    </location>
</feature>
<organism evidence="8">
    <name type="scientific">Oryza punctata</name>
    <name type="common">Red rice</name>
    <dbReference type="NCBI Taxonomy" id="4537"/>
    <lineage>
        <taxon>Eukaryota</taxon>
        <taxon>Viridiplantae</taxon>
        <taxon>Streptophyta</taxon>
        <taxon>Embryophyta</taxon>
        <taxon>Tracheophyta</taxon>
        <taxon>Spermatophyta</taxon>
        <taxon>Magnoliopsida</taxon>
        <taxon>Liliopsida</taxon>
        <taxon>Poales</taxon>
        <taxon>Poaceae</taxon>
        <taxon>BOP clade</taxon>
        <taxon>Oryzoideae</taxon>
        <taxon>Oryzeae</taxon>
        <taxon>Oryzinae</taxon>
        <taxon>Oryza</taxon>
    </lineage>
</organism>
<evidence type="ECO:0000256" key="5">
    <source>
        <dbReference type="PIRSR" id="PIRSR613078-2"/>
    </source>
</evidence>
<keyword evidence="3" id="KW-0809">Transit peptide</keyword>
<dbReference type="Gene3D" id="3.40.50.1240">
    <property type="entry name" value="Phosphoglycerate mutase-like"/>
    <property type="match status" value="2"/>
</dbReference>
<dbReference type="InterPro" id="IPR013078">
    <property type="entry name" value="His_Pase_superF_clade-1"/>
</dbReference>
<reference evidence="8" key="1">
    <citation type="submission" date="2015-04" db="UniProtKB">
        <authorList>
            <consortium name="EnsemblPlants"/>
        </authorList>
    </citation>
    <scope>IDENTIFICATION</scope>
</reference>
<dbReference type="InterPro" id="IPR001345">
    <property type="entry name" value="PG/BPGM_mutase_AS"/>
</dbReference>
<keyword evidence="9" id="KW-1185">Reference proteome</keyword>
<sequence length="1309" mass="144864">MSDRAMHTIPPPASSHGEDFAEVMVVRHGETSANALRIIQGQMDIELNEDGRQQAVMVARRLAKEAKPAAVYSSDLKRAAETAQTIATACNVSNLVLDPALRERHMGDLHGLKFDDAVRSKPDAYKAFSSDDRSQEIPGGGESLDQLSERCVSYLNTIAAKHKGERVIVVSHGASIEELCRHADPTSSVRKRIPNTSICVFHISGTTGHWILERFGDVAHLNEDGFLQNAFGGDGTSAKHKGHMQGTVRPSIQAGRRRLRLSGTLRPISPATAAVRYPRFPLACGQVSAVTMAKEGGDRFVELVVVRHGETAWNASRIVQVEPTNVWIYDLKPALVARRLSREAKPAAIYSSDLKRAAETAEIIAKACDLVLTEALRERHMGYLQGLTWDDAVNKSPGVFKGFANIEVKKGLDFDDRNQELPGGGESLNRLSERCISYLNKVAQNHIGKRPYWNSDGTLIHPTARKIPNTSLNIFRISGITGRWILERLLPRITPLPRRRLRRSQSPNPLVSPAVAASLAGILATRSTNPTWARSLAALLPSPLSDAHLAAAVSSLPDPDLALALLSWSHSPDHHDALPGPATPLAHSALLRLLARSRRFDAVDDTLQSMSLAGAAPTRACLGVLVAAYADAGMLGKATEMCERVREQYGSLPEVTHCNRLLKLLVEQRRWDDARKLYDEMLGEDNGADNYSTCVLVRGLCVEGRVEEGLKLIEARWRAGCIPHVVFYNILIDGYCRRGDMGRGLLLLGEMEAKGFLPTLVTYGSLINWLGKKGDLEKIGSLFLEMRKRGLSPNVQIYNSVIDALCKCRSATQAMAILKQMFASGCDPDIITFNTLITGLCHEGHVQEAELFLREAIRRGLNPNQFSYTPLIHGFCMRGQLMGASDLLVEMMDRGHTPDVVTFGALIHGLVVAGKVSEALIVREKMTERQVLPDVNIYNVLISGLCKKHMLPAAKNILEEMLEKNVQPDEFVYATLIDGFIRSENLGDARKIFEFMEQKGVFPDIVSCNAMVKGYCQFGMMSEAIQCMSNMRKVGCTPDEFTYTTVISGYAKQGNVNGALRWLCDMIKRKCKPNVVTYSSLINGYCKIGDTDTAEGLFANMQAEGLFPNVITYTILIGSLFKKDKVHRASLYFETMLLNHCSPNDVTLHYLVNGLTSCTPCVINSIFSCNTGEVHDKGALLVIFKKLVFDIGDPRNSAYNAIIFSLCRHNMLGEALDFKNRMAKKGYVPNPITFLSILYGFCSVGKSMNWRAILPNEFQRGEFEVIFRYKILFDQYVAESICCEVSRVLQQYLEECKSLQQMEQNYANS</sequence>
<feature type="repeat" description="PPR" evidence="7">
    <location>
        <begin position="829"/>
        <end position="863"/>
    </location>
</feature>
<dbReference type="SMART" id="SM00855">
    <property type="entry name" value="PGAM"/>
    <property type="match status" value="2"/>
</dbReference>
<dbReference type="Proteomes" id="UP000026962">
    <property type="component" value="Chromosome 11"/>
</dbReference>
<feature type="active site" description="Proton donor/acceptor" evidence="4">
    <location>
        <position position="103"/>
    </location>
</feature>
<dbReference type="Pfam" id="PF00300">
    <property type="entry name" value="His_Phos_1"/>
    <property type="match status" value="2"/>
</dbReference>
<dbReference type="InterPro" id="IPR002885">
    <property type="entry name" value="PPR_rpt"/>
</dbReference>
<accession>A0A0E0MC80</accession>
<evidence type="ECO:0000256" key="2">
    <source>
        <dbReference type="ARBA" id="ARBA00022737"/>
    </source>
</evidence>
<evidence type="ECO:0000313" key="9">
    <source>
        <dbReference type="Proteomes" id="UP000026962"/>
    </source>
</evidence>
<dbReference type="GO" id="GO:0003824">
    <property type="term" value="F:catalytic activity"/>
    <property type="evidence" value="ECO:0007669"/>
    <property type="project" value="InterPro"/>
</dbReference>
<feature type="binding site" evidence="5">
    <location>
        <position position="78"/>
    </location>
    <ligand>
        <name>substrate</name>
    </ligand>
</feature>
<dbReference type="Pfam" id="PF13041">
    <property type="entry name" value="PPR_2"/>
    <property type="match status" value="7"/>
</dbReference>
<reference evidence="8" key="2">
    <citation type="submission" date="2018-05" db="EMBL/GenBank/DDBJ databases">
        <title>OpunRS2 (Oryza punctata Reference Sequence Version 2).</title>
        <authorList>
            <person name="Zhang J."/>
            <person name="Kudrna D."/>
            <person name="Lee S."/>
            <person name="Talag J."/>
            <person name="Welchert J."/>
            <person name="Wing R.A."/>
        </authorList>
    </citation>
    <scope>NUCLEOTIDE SEQUENCE [LARGE SCALE GENOMIC DNA]</scope>
</reference>
<dbReference type="SUPFAM" id="SSF53254">
    <property type="entry name" value="Phosphoglycerate mutase-like"/>
    <property type="match status" value="2"/>
</dbReference>
<dbReference type="Gene3D" id="1.25.40.10">
    <property type="entry name" value="Tetratricopeptide repeat domain"/>
    <property type="match status" value="7"/>
</dbReference>
<name>A0A0E0MC80_ORYPU</name>
<dbReference type="eggNOG" id="KOG4197">
    <property type="taxonomic scope" value="Eukaryota"/>
</dbReference>
<dbReference type="PROSITE" id="PS51375">
    <property type="entry name" value="PPR"/>
    <property type="match status" value="14"/>
</dbReference>
<dbReference type="EnsemblPlants" id="OPUNC11G02160.1">
    <property type="protein sequence ID" value="OPUNC11G02160.1"/>
    <property type="gene ID" value="OPUNC11G02160"/>
</dbReference>
<dbReference type="Pfam" id="PF01535">
    <property type="entry name" value="PPR"/>
    <property type="match status" value="2"/>
</dbReference>
<feature type="repeat" description="PPR" evidence="7">
    <location>
        <begin position="689"/>
        <end position="723"/>
    </location>
</feature>
<comment type="similarity">
    <text evidence="1">Belongs to the PPR family. P subfamily.</text>
</comment>
<feature type="repeat" description="PPR" evidence="7">
    <location>
        <begin position="1004"/>
        <end position="1038"/>
    </location>
</feature>
<evidence type="ECO:0000256" key="3">
    <source>
        <dbReference type="ARBA" id="ARBA00022946"/>
    </source>
</evidence>
<dbReference type="PANTHER" id="PTHR46128">
    <property type="entry name" value="MITOCHONDRIAL GROUP I INTRON SPLICING FACTOR CCM1"/>
    <property type="match status" value="1"/>
</dbReference>
<evidence type="ECO:0000256" key="7">
    <source>
        <dbReference type="PROSITE-ProRule" id="PRU00708"/>
    </source>
</evidence>
<feature type="repeat" description="PPR" evidence="7">
    <location>
        <begin position="724"/>
        <end position="758"/>
    </location>
</feature>
<feature type="repeat" description="PPR" evidence="7">
    <location>
        <begin position="1074"/>
        <end position="1108"/>
    </location>
</feature>
<feature type="active site" description="Tele-phosphohistidine intermediate" evidence="4">
    <location>
        <position position="28"/>
    </location>
</feature>
<feature type="binding site" evidence="5">
    <location>
        <begin position="27"/>
        <end position="34"/>
    </location>
    <ligand>
        <name>substrate</name>
    </ligand>
</feature>
<evidence type="ECO:0000256" key="4">
    <source>
        <dbReference type="PIRSR" id="PIRSR613078-1"/>
    </source>
</evidence>
<dbReference type="OMA" id="AESICCE"/>
<feature type="repeat" description="PPR" evidence="7">
    <location>
        <begin position="969"/>
        <end position="1003"/>
    </location>
</feature>
<dbReference type="Gramene" id="OPUNC11G02160.1">
    <property type="protein sequence ID" value="OPUNC11G02160.1"/>
    <property type="gene ID" value="OPUNC11G02160"/>
</dbReference>
<feature type="site" description="Transition state stabilizer" evidence="6">
    <location>
        <position position="172"/>
    </location>
</feature>
<dbReference type="FunFam" id="3.40.50.1240:FF:000029">
    <property type="entry name" value="Phosphoglycerate mutase-like protein 4"/>
    <property type="match status" value="1"/>
</dbReference>
<evidence type="ECO:0000256" key="6">
    <source>
        <dbReference type="PIRSR" id="PIRSR613078-3"/>
    </source>
</evidence>
<feature type="repeat" description="PPR" evidence="7">
    <location>
        <begin position="759"/>
        <end position="793"/>
    </location>
</feature>
<protein>
    <recommendedName>
        <fullName evidence="10">Phosphoglycerate mutase (2,3-diphosphoglycerate-dependent)</fullName>
    </recommendedName>
</protein>
<dbReference type="NCBIfam" id="TIGR00756">
    <property type="entry name" value="PPR"/>
    <property type="match status" value="13"/>
</dbReference>
<evidence type="ECO:0000256" key="1">
    <source>
        <dbReference type="ARBA" id="ARBA00007626"/>
    </source>
</evidence>
<dbReference type="InterPro" id="IPR050872">
    <property type="entry name" value="PPR_P_subfamily"/>
</dbReference>
<dbReference type="PROSITE" id="PS00175">
    <property type="entry name" value="PG_MUTASE"/>
    <property type="match status" value="2"/>
</dbReference>
<dbReference type="eggNOG" id="KOG0235">
    <property type="taxonomic scope" value="Eukaryota"/>
</dbReference>
<dbReference type="InterPro" id="IPR029033">
    <property type="entry name" value="His_PPase_superfam"/>
</dbReference>
<dbReference type="STRING" id="4537.A0A0E0MC80"/>
<dbReference type="HOGENOM" id="CLU_002706_41_0_1"/>
<feature type="repeat" description="PPR" evidence="7">
    <location>
        <begin position="934"/>
        <end position="968"/>
    </location>
</feature>
<feature type="repeat" description="PPR" evidence="7">
    <location>
        <begin position="899"/>
        <end position="933"/>
    </location>
</feature>
<dbReference type="InterPro" id="IPR011990">
    <property type="entry name" value="TPR-like_helical_dom_sf"/>
</dbReference>
<proteinExistence type="inferred from homology"/>
<evidence type="ECO:0008006" key="10">
    <source>
        <dbReference type="Google" id="ProtNLM"/>
    </source>
</evidence>
<dbReference type="CDD" id="cd07067">
    <property type="entry name" value="HP_PGM_like"/>
    <property type="match status" value="2"/>
</dbReference>
<feature type="repeat" description="PPR" evidence="7">
    <location>
        <begin position="794"/>
        <end position="828"/>
    </location>
</feature>
<feature type="repeat" description="PPR" evidence="7">
    <location>
        <begin position="1195"/>
        <end position="1229"/>
    </location>
</feature>
<evidence type="ECO:0000313" key="8">
    <source>
        <dbReference type="EnsemblPlants" id="OPUNC11G02160.1"/>
    </source>
</evidence>
<feature type="repeat" description="PPR" evidence="7">
    <location>
        <begin position="1109"/>
        <end position="1143"/>
    </location>
</feature>
<keyword evidence="2" id="KW-0677">Repeat</keyword>